<feature type="region of interest" description="Disordered" evidence="4">
    <location>
        <begin position="69"/>
        <end position="91"/>
    </location>
</feature>
<feature type="domain" description="ABC transporter" evidence="5">
    <location>
        <begin position="2"/>
        <end position="261"/>
    </location>
</feature>
<protein>
    <submittedName>
        <fullName evidence="6">ABC transporter</fullName>
    </submittedName>
</protein>
<reference evidence="6" key="1">
    <citation type="submission" date="2021-01" db="EMBL/GenBank/DDBJ databases">
        <title>Whole genome shotgun sequence of Actinoplanes rishiriensis NBRC 108556.</title>
        <authorList>
            <person name="Komaki H."/>
            <person name="Tamura T."/>
        </authorList>
    </citation>
    <scope>NUCLEOTIDE SEQUENCE</scope>
    <source>
        <strain evidence="6">NBRC 108556</strain>
    </source>
</reference>
<dbReference type="InterPro" id="IPR027417">
    <property type="entry name" value="P-loop_NTPase"/>
</dbReference>
<evidence type="ECO:0000259" key="5">
    <source>
        <dbReference type="PROSITE" id="PS50893"/>
    </source>
</evidence>
<dbReference type="PROSITE" id="PS50893">
    <property type="entry name" value="ABC_TRANSPORTER_2"/>
    <property type="match status" value="1"/>
</dbReference>
<evidence type="ECO:0000256" key="4">
    <source>
        <dbReference type="SAM" id="MobiDB-lite"/>
    </source>
</evidence>
<dbReference type="PROSITE" id="PS00211">
    <property type="entry name" value="ABC_TRANSPORTER_1"/>
    <property type="match status" value="2"/>
</dbReference>
<dbReference type="InterPro" id="IPR017871">
    <property type="entry name" value="ABC_transporter-like_CS"/>
</dbReference>
<dbReference type="PANTHER" id="PTHR19211:SF14">
    <property type="entry name" value="ATP-BINDING CASSETTE SUB-FAMILY F MEMBER 1"/>
    <property type="match status" value="1"/>
</dbReference>
<dbReference type="InterPro" id="IPR003593">
    <property type="entry name" value="AAA+_ATPase"/>
</dbReference>
<dbReference type="InterPro" id="IPR050611">
    <property type="entry name" value="ABCF"/>
</dbReference>
<evidence type="ECO:0000313" key="7">
    <source>
        <dbReference type="Proteomes" id="UP000636960"/>
    </source>
</evidence>
<evidence type="ECO:0000256" key="2">
    <source>
        <dbReference type="ARBA" id="ARBA00022741"/>
    </source>
</evidence>
<dbReference type="SUPFAM" id="SSF52540">
    <property type="entry name" value="P-loop containing nucleoside triphosphate hydrolases"/>
    <property type="match status" value="2"/>
</dbReference>
<dbReference type="FunFam" id="3.40.50.300:FF:000011">
    <property type="entry name" value="Putative ABC transporter ATP-binding component"/>
    <property type="match status" value="1"/>
</dbReference>
<dbReference type="AlphaFoldDB" id="A0A919K4H1"/>
<sequence length="540" mass="58768">MLKASSLSCAHDGDLLFAGFDLVLGDGDRIAVVGPNGAGKTTLLRVLAGELAPTGGAVVAGPGTRVGYVPQQMPDPDGPNPDGPNPDGTVGSFLTGGLGELAGVTARLRELESRLAAGDDVLDEFGLVQERWTALEGWQAESRLLEIRQRLDIAGVPDDLALSAVSGGEQARLLLARALLDAPDVLLLDEPTNHLDAEGAAWLGEWLAGFPGGVLVVSHDRAFLDALVSRVIELDGIHDEPQDFPGGGYTAYRAEKQRRWERLLLDFEAQEKDRRRWEADIERTKQQSLSVELATGLGVAGPHLRRVARLVARKAKVRERRLRRQMESVRWIAQPRTRPPLTLAFPGDEEESGEVVVKVRGLSVAYGDRVLLDDVDLDVRRGDRILITGRNGAGKTTLLRALTRAAGDEVAVLPQTSDGLRSDATVMEFFRQRVPVYVDDAERLLAGHQFGPDQWAARTRSLSAGELRRLVLAVLVNAPARVLVLDEPTNFLDFDALDVVEEALRRYRGTLLTVTHDRYFAEAVGHDRRWHVAAGAVIGS</sequence>
<dbReference type="CDD" id="cd03221">
    <property type="entry name" value="ABCF_EF-3"/>
    <property type="match status" value="1"/>
</dbReference>
<keyword evidence="1" id="KW-0677">Repeat</keyword>
<dbReference type="GO" id="GO:0016887">
    <property type="term" value="F:ATP hydrolysis activity"/>
    <property type="evidence" value="ECO:0007669"/>
    <property type="project" value="InterPro"/>
</dbReference>
<organism evidence="6 7">
    <name type="scientific">Paractinoplanes rishiriensis</name>
    <dbReference type="NCBI Taxonomy" id="1050105"/>
    <lineage>
        <taxon>Bacteria</taxon>
        <taxon>Bacillati</taxon>
        <taxon>Actinomycetota</taxon>
        <taxon>Actinomycetes</taxon>
        <taxon>Micromonosporales</taxon>
        <taxon>Micromonosporaceae</taxon>
        <taxon>Paractinoplanes</taxon>
    </lineage>
</organism>
<dbReference type="EMBL" id="BOMV01000065">
    <property type="protein sequence ID" value="GIE98800.1"/>
    <property type="molecule type" value="Genomic_DNA"/>
</dbReference>
<keyword evidence="3" id="KW-0067">ATP-binding</keyword>
<dbReference type="Pfam" id="PF00005">
    <property type="entry name" value="ABC_tran"/>
    <property type="match status" value="3"/>
</dbReference>
<evidence type="ECO:0000313" key="6">
    <source>
        <dbReference type="EMBL" id="GIE98800.1"/>
    </source>
</evidence>
<dbReference type="InterPro" id="IPR003439">
    <property type="entry name" value="ABC_transporter-like_ATP-bd"/>
</dbReference>
<dbReference type="Proteomes" id="UP000636960">
    <property type="component" value="Unassembled WGS sequence"/>
</dbReference>
<keyword evidence="2" id="KW-0547">Nucleotide-binding</keyword>
<comment type="caution">
    <text evidence="6">The sequence shown here is derived from an EMBL/GenBank/DDBJ whole genome shotgun (WGS) entry which is preliminary data.</text>
</comment>
<dbReference type="SMART" id="SM00382">
    <property type="entry name" value="AAA"/>
    <property type="match status" value="2"/>
</dbReference>
<dbReference type="Gene3D" id="3.40.50.300">
    <property type="entry name" value="P-loop containing nucleotide triphosphate hydrolases"/>
    <property type="match status" value="2"/>
</dbReference>
<evidence type="ECO:0000256" key="3">
    <source>
        <dbReference type="ARBA" id="ARBA00022840"/>
    </source>
</evidence>
<name>A0A919K4H1_9ACTN</name>
<accession>A0A919K4H1</accession>
<evidence type="ECO:0000256" key="1">
    <source>
        <dbReference type="ARBA" id="ARBA00022737"/>
    </source>
</evidence>
<gene>
    <name evidence="6" type="ORF">Ari01nite_62650</name>
</gene>
<dbReference type="PANTHER" id="PTHR19211">
    <property type="entry name" value="ATP-BINDING TRANSPORT PROTEIN-RELATED"/>
    <property type="match status" value="1"/>
</dbReference>
<keyword evidence="7" id="KW-1185">Reference proteome</keyword>
<dbReference type="GO" id="GO:0005524">
    <property type="term" value="F:ATP binding"/>
    <property type="evidence" value="ECO:0007669"/>
    <property type="project" value="UniProtKB-KW"/>
</dbReference>
<proteinExistence type="predicted"/>